<evidence type="ECO:0000313" key="2">
    <source>
        <dbReference type="EMBL" id="CAK0847363.1"/>
    </source>
</evidence>
<dbReference type="EMBL" id="CAUYUJ010014895">
    <property type="protein sequence ID" value="CAK0847363.1"/>
    <property type="molecule type" value="Genomic_DNA"/>
</dbReference>
<dbReference type="Proteomes" id="UP001189429">
    <property type="component" value="Unassembled WGS sequence"/>
</dbReference>
<gene>
    <name evidence="2" type="ORF">PCOR1329_LOCUS40598</name>
</gene>
<reference evidence="2" key="1">
    <citation type="submission" date="2023-10" db="EMBL/GenBank/DDBJ databases">
        <authorList>
            <person name="Chen Y."/>
            <person name="Shah S."/>
            <person name="Dougan E. K."/>
            <person name="Thang M."/>
            <person name="Chan C."/>
        </authorList>
    </citation>
    <scope>NUCLEOTIDE SEQUENCE [LARGE SCALE GENOMIC DNA]</scope>
</reference>
<protein>
    <submittedName>
        <fullName evidence="2">Uncharacterized protein</fullName>
    </submittedName>
</protein>
<organism evidence="2 3">
    <name type="scientific">Prorocentrum cordatum</name>
    <dbReference type="NCBI Taxonomy" id="2364126"/>
    <lineage>
        <taxon>Eukaryota</taxon>
        <taxon>Sar</taxon>
        <taxon>Alveolata</taxon>
        <taxon>Dinophyceae</taxon>
        <taxon>Prorocentrales</taxon>
        <taxon>Prorocentraceae</taxon>
        <taxon>Prorocentrum</taxon>
    </lineage>
</organism>
<feature type="region of interest" description="Disordered" evidence="1">
    <location>
        <begin position="1"/>
        <end position="71"/>
    </location>
</feature>
<evidence type="ECO:0000256" key="1">
    <source>
        <dbReference type="SAM" id="MobiDB-lite"/>
    </source>
</evidence>
<accession>A0ABN9TN95</accession>
<sequence>SEHPHLEGLEAGAGRARLGRDHAQQVFRELDPGPREAFQPPPARAARQHRGRNGPDAAKTGLHAARDAEGRAGVPLRCRAALCGSLPPSAAGERGPPLVRRDRDPA</sequence>
<keyword evidence="3" id="KW-1185">Reference proteome</keyword>
<name>A0ABN9TN95_9DINO</name>
<feature type="compositionally biased region" description="Basic and acidic residues" evidence="1">
    <location>
        <begin position="18"/>
        <end position="34"/>
    </location>
</feature>
<proteinExistence type="predicted"/>
<feature type="non-terminal residue" evidence="2">
    <location>
        <position position="106"/>
    </location>
</feature>
<comment type="caution">
    <text evidence="2">The sequence shown here is derived from an EMBL/GenBank/DDBJ whole genome shotgun (WGS) entry which is preliminary data.</text>
</comment>
<evidence type="ECO:0000313" key="3">
    <source>
        <dbReference type="Proteomes" id="UP001189429"/>
    </source>
</evidence>
<feature type="non-terminal residue" evidence="2">
    <location>
        <position position="1"/>
    </location>
</feature>
<feature type="region of interest" description="Disordered" evidence="1">
    <location>
        <begin position="84"/>
        <end position="106"/>
    </location>
</feature>